<feature type="domain" description="WASH complex subunit 7 C-terminal" evidence="4">
    <location>
        <begin position="974"/>
        <end position="1140"/>
    </location>
</feature>
<dbReference type="InterPro" id="IPR028191">
    <property type="entry name" value="WASH-4_N"/>
</dbReference>
<feature type="domain" description="WASH complex subunit 4 N-terminal" evidence="3">
    <location>
        <begin position="26"/>
        <end position="616"/>
    </location>
</feature>
<evidence type="ECO:0000313" key="5">
    <source>
        <dbReference type="EMBL" id="KAJ4462623.1"/>
    </source>
</evidence>
<evidence type="ECO:0000259" key="4">
    <source>
        <dbReference type="Pfam" id="PF14746"/>
    </source>
</evidence>
<organism evidence="5 6">
    <name type="scientific">Paratrimastix pyriformis</name>
    <dbReference type="NCBI Taxonomy" id="342808"/>
    <lineage>
        <taxon>Eukaryota</taxon>
        <taxon>Metamonada</taxon>
        <taxon>Preaxostyla</taxon>
        <taxon>Paratrimastigidae</taxon>
        <taxon>Paratrimastix</taxon>
    </lineage>
</organism>
<feature type="domain" description="WASH complex subunit 7 central" evidence="2">
    <location>
        <begin position="619"/>
        <end position="957"/>
    </location>
</feature>
<sequence>MEYRFDGFVDGTEVPPAEQYIDALKSFVTSHHEQVQNIHETLEAFASQHWDMTVDPLSLALTPYEQIPIMDIISDTDNDLLERVMKVFSALAFEIKELEKTAHDKFYPAITLFGRGLKDPTKEPLPPGVTGDKALVLRHQIEIQRESELAVEMGRLLPTLVELQFFVTRCHGLVLNLVQQLAALHFQRQKLWSDSFCNIQLLTAWESLGSVLSVLVTLDALIDQNQILMDSWRAYGKVMRTVRNNADQYKVGDNKMGPFEMVLQNIHGLILDHQIFKAALDQPFDIPGRVVVLENPAFADAFAKAMGTLLTRIADRLARPSEGFQRRNLVGLASLLALYMRLCQVAPDRRMVQALWATQRKAPLVHLYGSCYWWLGEFIITWCPALMVYIGTGKQSDYKAEARSYLRTFDASFTSFVAAAHLGSLTWMVQLEGSLEALRTPHQAVGERSNCLAVGLMHAYHVSNLARTYISLHMALNEDITPIHARTLSRCMTLLGIQAAFYSKSALLADYHPAILNSLASRMGNMFAQLQAHILATSRNLTRSQLDVIASCKLAVKLLGGPLTPQRITVLRMCLDVVSQKLYTRDKDVDELMALLRQIETVATFNDLIAEACDTSFLYYWGMDLIPIFLADIYQHPSQAHQLQYLLMALHDPLRHLKATHPTAASQYRERTLSAFEDRVINPLCRDIETDLRLHVQRNLLTPDALPPPTFGPDRSPLIQLPPLRLFENDFHIAGRVSHYLDTTFYNMTTLALHDWKTYGEMKNLAKQKYGLILTDSHLPTQTLEQGMDVLEIMRGVHQFVRKFKYNLNNQIFVEEAGDNKTLNTISIRHIANSIRTHGTGIMNTTVNIIYQFLTKKIGQFCQFLGDEHVKALLLKDFRFWQKNRERLNNQYPWERAAAFNMDIRKLGPAPNNEGSYLDMFRRLITEIGNALGFVRMVRSGGIRYCSEAIKFVPDLENIIGFAEHTARRLSPETVECAKSLDATLSNLTKNFSEGIDFFQLLVGVFQKSLEPAGNMALRPFYCVVPALTINYIDSFLTAKDRLAKKHNGAAFTDDGFAIGLAFFVQLLDQNTQFDSLHWFASVAAHLKSEEDRIREQLRTARRPQDELQTLQLTLRRSEAYRNEFNMLFFSFSGARIFFKDDTTGAAPAAPAPTPAASAPASTGAAPAPTASPAPPN</sequence>
<protein>
    <submittedName>
        <fullName evidence="5">WASH complex subunit 4</fullName>
    </submittedName>
</protein>
<name>A0ABQ8UUT7_9EUKA</name>
<comment type="caution">
    <text evidence="5">The sequence shown here is derived from an EMBL/GenBank/DDBJ whole genome shotgun (WGS) entry which is preliminary data.</text>
</comment>
<keyword evidence="6" id="KW-1185">Reference proteome</keyword>
<dbReference type="Pfam" id="PF14744">
    <property type="entry name" value="WASH-7_mid"/>
    <property type="match status" value="1"/>
</dbReference>
<feature type="region of interest" description="Disordered" evidence="1">
    <location>
        <begin position="1144"/>
        <end position="1177"/>
    </location>
</feature>
<dbReference type="InterPro" id="IPR028282">
    <property type="entry name" value="WASH-7_central"/>
</dbReference>
<reference evidence="5" key="1">
    <citation type="journal article" date="2022" name="bioRxiv">
        <title>Genomics of Preaxostyla Flagellates Illuminates Evolutionary Transitions and the Path Towards Mitochondrial Loss.</title>
        <authorList>
            <person name="Novak L.V.F."/>
            <person name="Treitli S.C."/>
            <person name="Pyrih J."/>
            <person name="Halakuc P."/>
            <person name="Pipaliya S.V."/>
            <person name="Vacek V."/>
            <person name="Brzon O."/>
            <person name="Soukal P."/>
            <person name="Eme L."/>
            <person name="Dacks J.B."/>
            <person name="Karnkowska A."/>
            <person name="Elias M."/>
            <person name="Hampl V."/>
        </authorList>
    </citation>
    <scope>NUCLEOTIDE SEQUENCE</scope>
    <source>
        <strain evidence="5">RCP-MX</strain>
    </source>
</reference>
<dbReference type="Pfam" id="PF14745">
    <property type="entry name" value="WASH-4_N"/>
    <property type="match status" value="1"/>
</dbReference>
<evidence type="ECO:0000259" key="2">
    <source>
        <dbReference type="Pfam" id="PF14744"/>
    </source>
</evidence>
<dbReference type="PANTHER" id="PTHR31409">
    <property type="entry name" value="WASH COMPLEX SUBUNIT 4"/>
    <property type="match status" value="1"/>
</dbReference>
<evidence type="ECO:0000256" key="1">
    <source>
        <dbReference type="SAM" id="MobiDB-lite"/>
    </source>
</evidence>
<dbReference type="Pfam" id="PF14746">
    <property type="entry name" value="WASH-7_C"/>
    <property type="match status" value="1"/>
</dbReference>
<evidence type="ECO:0000313" key="6">
    <source>
        <dbReference type="Proteomes" id="UP001141327"/>
    </source>
</evidence>
<feature type="compositionally biased region" description="Low complexity" evidence="1">
    <location>
        <begin position="1144"/>
        <end position="1169"/>
    </location>
</feature>
<dbReference type="PANTHER" id="PTHR31409:SF0">
    <property type="entry name" value="WASH COMPLEX SUBUNIT 4"/>
    <property type="match status" value="1"/>
</dbReference>
<dbReference type="Proteomes" id="UP001141327">
    <property type="component" value="Unassembled WGS sequence"/>
</dbReference>
<gene>
    <name evidence="5" type="ORF">PAPYR_618</name>
</gene>
<dbReference type="InterPro" id="IPR028283">
    <property type="entry name" value="WASH-7_C"/>
</dbReference>
<accession>A0ABQ8UUT7</accession>
<proteinExistence type="predicted"/>
<dbReference type="EMBL" id="JAPMOS010000002">
    <property type="protein sequence ID" value="KAJ4462623.1"/>
    <property type="molecule type" value="Genomic_DNA"/>
</dbReference>
<dbReference type="InterPro" id="IPR027307">
    <property type="entry name" value="WASH7"/>
</dbReference>
<evidence type="ECO:0000259" key="3">
    <source>
        <dbReference type="Pfam" id="PF14745"/>
    </source>
</evidence>